<keyword evidence="3" id="KW-0808">Transferase</keyword>
<keyword evidence="7" id="KW-0333">Golgi apparatus</keyword>
<gene>
    <name evidence="10" type="ORF">QYM36_016263</name>
</gene>
<dbReference type="GO" id="GO:0009247">
    <property type="term" value="P:glycolipid biosynthetic process"/>
    <property type="evidence" value="ECO:0007669"/>
    <property type="project" value="InterPro"/>
</dbReference>
<dbReference type="PANTHER" id="PTHR14647:SF87">
    <property type="entry name" value="PUTATIVE-RELATED"/>
    <property type="match status" value="1"/>
</dbReference>
<proteinExistence type="inferred from homology"/>
<sequence length="348" mass="41678">MYREQKSKYDEIKTIEHRYAYKFDMKIVLPLERKNSIGIPELFSINLIKNTPWHHLGYDMHVIHSRWDHSAVKNVLGGDPVFITIIREPTQQFESMFSYFRFYEYLGYVTLPDFINKLEDNEFEYKLKLEYMRNKKIWGKNQMLFDLGFPVTDFDNELKVKQFVEEVNKNFHLVMIAERFEESIILLKELLCWDYNDLVFLQMNTRHEALKVNLSVGHTEKLRKWLKADSYLYKKLRNVFDEKVERFGQKKMEEEKKKLTLARIKILKKCFPGKKIPENAVYHKMYSYSSHGLINETGSLLPQDMWRISGCRLYGLDKSFSTLNFMDQLKSAQLKMADMNTMQSLENK</sequence>
<dbReference type="Gene3D" id="3.40.50.300">
    <property type="entry name" value="P-loop containing nucleotide triphosphate hydrolases"/>
    <property type="match status" value="1"/>
</dbReference>
<keyword evidence="11" id="KW-1185">Reference proteome</keyword>
<evidence type="ECO:0000256" key="2">
    <source>
        <dbReference type="ARBA" id="ARBA00008124"/>
    </source>
</evidence>
<evidence type="ECO:0000256" key="7">
    <source>
        <dbReference type="ARBA" id="ARBA00023034"/>
    </source>
</evidence>
<dbReference type="InterPro" id="IPR009729">
    <property type="entry name" value="Gal-3-0_sulfotransfrase"/>
</dbReference>
<evidence type="ECO:0000256" key="4">
    <source>
        <dbReference type="ARBA" id="ARBA00022692"/>
    </source>
</evidence>
<reference evidence="10" key="1">
    <citation type="submission" date="2023-07" db="EMBL/GenBank/DDBJ databases">
        <title>Chromosome-level genome assembly of Artemia franciscana.</title>
        <authorList>
            <person name="Jo E."/>
        </authorList>
    </citation>
    <scope>NUCLEOTIDE SEQUENCE</scope>
    <source>
        <tissue evidence="10">Whole body</tissue>
    </source>
</reference>
<dbReference type="GO" id="GO:0000139">
    <property type="term" value="C:Golgi membrane"/>
    <property type="evidence" value="ECO:0007669"/>
    <property type="project" value="UniProtKB-SubCell"/>
</dbReference>
<evidence type="ECO:0000256" key="9">
    <source>
        <dbReference type="ARBA" id="ARBA00023180"/>
    </source>
</evidence>
<evidence type="ECO:0000313" key="10">
    <source>
        <dbReference type="EMBL" id="KAK2706167.1"/>
    </source>
</evidence>
<evidence type="ECO:0008006" key="12">
    <source>
        <dbReference type="Google" id="ProtNLM"/>
    </source>
</evidence>
<dbReference type="GO" id="GO:0001733">
    <property type="term" value="F:galactosylceramide sulfotransferase activity"/>
    <property type="evidence" value="ECO:0007669"/>
    <property type="project" value="InterPro"/>
</dbReference>
<dbReference type="InterPro" id="IPR027417">
    <property type="entry name" value="P-loop_NTPase"/>
</dbReference>
<protein>
    <recommendedName>
        <fullName evidence="12">Galactosylceramide sulfotransferase</fullName>
    </recommendedName>
</protein>
<comment type="caution">
    <text evidence="10">The sequence shown here is derived from an EMBL/GenBank/DDBJ whole genome shotgun (WGS) entry which is preliminary data.</text>
</comment>
<comment type="similarity">
    <text evidence="2">Belongs to the galactose-3-O-sulfotransferase family.</text>
</comment>
<evidence type="ECO:0000256" key="5">
    <source>
        <dbReference type="ARBA" id="ARBA00022968"/>
    </source>
</evidence>
<dbReference type="Pfam" id="PF06990">
    <property type="entry name" value="Gal-3-0_sulfotr"/>
    <property type="match status" value="1"/>
</dbReference>
<dbReference type="EMBL" id="JAVRJZ010000020">
    <property type="protein sequence ID" value="KAK2706167.1"/>
    <property type="molecule type" value="Genomic_DNA"/>
</dbReference>
<keyword evidence="9" id="KW-0325">Glycoprotein</keyword>
<organism evidence="10 11">
    <name type="scientific">Artemia franciscana</name>
    <name type="common">Brine shrimp</name>
    <name type="synonym">Artemia sanfranciscana</name>
    <dbReference type="NCBI Taxonomy" id="6661"/>
    <lineage>
        <taxon>Eukaryota</taxon>
        <taxon>Metazoa</taxon>
        <taxon>Ecdysozoa</taxon>
        <taxon>Arthropoda</taxon>
        <taxon>Crustacea</taxon>
        <taxon>Branchiopoda</taxon>
        <taxon>Anostraca</taxon>
        <taxon>Artemiidae</taxon>
        <taxon>Artemia</taxon>
    </lineage>
</organism>
<comment type="subcellular location">
    <subcellularLocation>
        <location evidence="1">Golgi apparatus membrane</location>
        <topology evidence="1">Single-pass type II membrane protein</topology>
    </subcellularLocation>
</comment>
<keyword evidence="6" id="KW-1133">Transmembrane helix</keyword>
<evidence type="ECO:0000313" key="11">
    <source>
        <dbReference type="Proteomes" id="UP001187531"/>
    </source>
</evidence>
<name>A0AA88KW94_ARTSF</name>
<dbReference type="Proteomes" id="UP001187531">
    <property type="component" value="Unassembled WGS sequence"/>
</dbReference>
<keyword evidence="4" id="KW-0812">Transmembrane</keyword>
<keyword evidence="8" id="KW-0472">Membrane</keyword>
<dbReference type="PANTHER" id="PTHR14647">
    <property type="entry name" value="GALACTOSE-3-O-SULFOTRANSFERASE"/>
    <property type="match status" value="1"/>
</dbReference>
<evidence type="ECO:0000256" key="3">
    <source>
        <dbReference type="ARBA" id="ARBA00022679"/>
    </source>
</evidence>
<keyword evidence="5" id="KW-0735">Signal-anchor</keyword>
<evidence type="ECO:0000256" key="8">
    <source>
        <dbReference type="ARBA" id="ARBA00023136"/>
    </source>
</evidence>
<accession>A0AA88KW94</accession>
<evidence type="ECO:0000256" key="6">
    <source>
        <dbReference type="ARBA" id="ARBA00022989"/>
    </source>
</evidence>
<dbReference type="AlphaFoldDB" id="A0AA88KW94"/>
<evidence type="ECO:0000256" key="1">
    <source>
        <dbReference type="ARBA" id="ARBA00004323"/>
    </source>
</evidence>